<gene>
    <name evidence="1" type="ORF">FACUT_4838</name>
</gene>
<sequence length="105" mass="11544">MLFDTPSDIHVTITVSFADLITILIPELIDYHAESIELKGQGAKKGDCKVLSTDRSLVAAHSEGGVPFLPSCMEREGRLHSLRTPVFVSRLRDPVVEPEKLCALD</sequence>
<reference evidence="1 2" key="1">
    <citation type="submission" date="2020-01" db="EMBL/GenBank/DDBJ databases">
        <title>Identification and distribution of gene clusters putatively required for synthesis of sphingolipid metabolism inhibitors in phylogenetically diverse species of the filamentous fungus Fusarium.</title>
        <authorList>
            <person name="Kim H.-S."/>
            <person name="Busman M."/>
            <person name="Brown D.W."/>
            <person name="Divon H."/>
            <person name="Uhlig S."/>
            <person name="Proctor R.H."/>
        </authorList>
    </citation>
    <scope>NUCLEOTIDE SEQUENCE [LARGE SCALE GENOMIC DNA]</scope>
    <source>
        <strain evidence="1 2">NRRL 13308</strain>
    </source>
</reference>
<comment type="caution">
    <text evidence="1">The sequence shown here is derived from an EMBL/GenBank/DDBJ whole genome shotgun (WGS) entry which is preliminary data.</text>
</comment>
<organism evidence="1 2">
    <name type="scientific">Fusarium acutatum</name>
    <dbReference type="NCBI Taxonomy" id="78861"/>
    <lineage>
        <taxon>Eukaryota</taxon>
        <taxon>Fungi</taxon>
        <taxon>Dikarya</taxon>
        <taxon>Ascomycota</taxon>
        <taxon>Pezizomycotina</taxon>
        <taxon>Sordariomycetes</taxon>
        <taxon>Hypocreomycetidae</taxon>
        <taxon>Hypocreales</taxon>
        <taxon>Nectriaceae</taxon>
        <taxon>Fusarium</taxon>
        <taxon>Fusarium fujikuroi species complex</taxon>
    </lineage>
</organism>
<evidence type="ECO:0000313" key="2">
    <source>
        <dbReference type="Proteomes" id="UP000536711"/>
    </source>
</evidence>
<accession>A0A8H4JX69</accession>
<dbReference type="AlphaFoldDB" id="A0A8H4JX69"/>
<proteinExistence type="predicted"/>
<protein>
    <submittedName>
        <fullName evidence="1">Uncharacterized protein</fullName>
    </submittedName>
</protein>
<dbReference type="EMBL" id="JAADJF010000111">
    <property type="protein sequence ID" value="KAF4438563.1"/>
    <property type="molecule type" value="Genomic_DNA"/>
</dbReference>
<name>A0A8H4JX69_9HYPO</name>
<keyword evidence="2" id="KW-1185">Reference proteome</keyword>
<dbReference type="Proteomes" id="UP000536711">
    <property type="component" value="Unassembled WGS sequence"/>
</dbReference>
<evidence type="ECO:0000313" key="1">
    <source>
        <dbReference type="EMBL" id="KAF4438563.1"/>
    </source>
</evidence>